<reference evidence="2" key="1">
    <citation type="journal article" date="2019" name="Int. J. Syst. Evol. Microbiol.">
        <title>The Global Catalogue of Microorganisms (GCM) 10K type strain sequencing project: providing services to taxonomists for standard genome sequencing and annotation.</title>
        <authorList>
            <consortium name="The Broad Institute Genomics Platform"/>
            <consortium name="The Broad Institute Genome Sequencing Center for Infectious Disease"/>
            <person name="Wu L."/>
            <person name="Ma J."/>
        </authorList>
    </citation>
    <scope>NUCLEOTIDE SEQUENCE [LARGE SCALE GENOMIC DNA]</scope>
    <source>
        <strain evidence="2">KCTC 42805</strain>
    </source>
</reference>
<dbReference type="EMBL" id="JBHULN010000009">
    <property type="protein sequence ID" value="MFD2572023.1"/>
    <property type="molecule type" value="Genomic_DNA"/>
</dbReference>
<keyword evidence="2" id="KW-1185">Reference proteome</keyword>
<organism evidence="1 2">
    <name type="scientific">Spirosoma soli</name>
    <dbReference type="NCBI Taxonomy" id="1770529"/>
    <lineage>
        <taxon>Bacteria</taxon>
        <taxon>Pseudomonadati</taxon>
        <taxon>Bacteroidota</taxon>
        <taxon>Cytophagia</taxon>
        <taxon>Cytophagales</taxon>
        <taxon>Cytophagaceae</taxon>
        <taxon>Spirosoma</taxon>
    </lineage>
</organism>
<proteinExistence type="predicted"/>
<name>A0ABW5M771_9BACT</name>
<dbReference type="Proteomes" id="UP001597469">
    <property type="component" value="Unassembled WGS sequence"/>
</dbReference>
<comment type="caution">
    <text evidence="1">The sequence shown here is derived from an EMBL/GenBank/DDBJ whole genome shotgun (WGS) entry which is preliminary data.</text>
</comment>
<evidence type="ECO:0000313" key="1">
    <source>
        <dbReference type="EMBL" id="MFD2572023.1"/>
    </source>
</evidence>
<gene>
    <name evidence="1" type="ORF">ACFSUS_15370</name>
</gene>
<evidence type="ECO:0000313" key="2">
    <source>
        <dbReference type="Proteomes" id="UP001597469"/>
    </source>
</evidence>
<accession>A0ABW5M771</accession>
<evidence type="ECO:0008006" key="3">
    <source>
        <dbReference type="Google" id="ProtNLM"/>
    </source>
</evidence>
<protein>
    <recommendedName>
        <fullName evidence="3">T9SS type A sorting domain-containing protein</fullName>
    </recommendedName>
</protein>
<dbReference type="RefSeq" id="WP_381524062.1">
    <property type="nucleotide sequence ID" value="NZ_JBHULN010000009.1"/>
</dbReference>
<sequence>MAFLSNHTYARPWQARQWVGWVLALITGLMQAAQAQNQVHVLINVNPPYSAYLQDYAGAGQQVQIRLINTSGRPLPIRLQGSVTGDNGVSIRTLPNYRPPIPFTLPPGTTLLARKDLEGLFDLNQFTVEGMDKNLLYQGKPLPEGNYQVCVQVFDNRTSQVLSAGEPLGCSPPFPVRAIEPPILIAPLCDGDVLPTIPQATVFTWTPPAGILPTQVSYTLRIIELPLENVDPNVFIDAVALPPSGIEVKNLPTSTFLYGPQYLPLKVGKRYAWRVQAVDKFGRLNLLNDGKSPVCAFRYGPAELPVAAVRPEPQLVFVTPEEAKGKQLPKIPVGVGNLFKMSWKAENAFVSQLLKTLSISKHPTKTLTDQLPDLTYSLRIYDRKGSKLVFSRQMKTEYLEAEKTELPAAFVTGKDYRAEVSLLGLSPVQLKKLGLPEDGRIEAEPRLFTLVAEDKGDPTDSLTVKGTLAFRYPGETGAAHILPNTKVTLQKVFPNKYRGTIAYGETDAQGNYSIRVLRSSVHGNDSTQSQTRCLVEVVNPFIQPLADAGYYQNSEAGTFLINRSQTGSFTVEGVTYLAAGYRLAVTVRQAYKNWPGATDVKLDGKQVVLYRKPGVSNYDKYRLPVEGQVEKSNLGGTANVSVTTQGGPLIAELSTNPQANGTLMQTASPVGQKVVNGTAGNTPANKPGKVSAETANKNEVEKAGYIYIGTATIKADGNAYVAQFDRLTYSVAAYDRYSIYCPDCGQEPQDAESFSFQAPKAKLVPQPAKVESYTFNIQTTEAPTITFTGRLNYKFADSGKQGAQVKPLGNTQVHLQVVYRNANGGTFSATTPNYAEFTDFHQGFSTTLDTKVTTADGSFSFSVKMTKPLKLGAQPATQETGSGEFKNPSAVFIRALRVVVDNPYYASPVETYGDDATEQLKPLETYDLGPVTALVRSYSLNVQIKSDTTGLSKVLVQQAGIRQELSGVKVSVLRYPKSTFPGGPNLLPPVDEETGIKTTQKFNGINYTVIATDKSNADGIVSFPRMVMANGKEDAYFIATESSVDGLNNYTLVSLKRITVNEGWGAAYTATPTDAEKKQAEKLGKVIKGGADVNCKTVWYVRHQEVGGSYTKLGPYYLTNPEHAKLIASYKELSAKDPSYDVYPYDLCDKADTYWIGDKLHDSPINNKVLIDRNVSTGVVSPEFADQYKPFTSDVVQRFLAPGQPVVNVRVVDKTNPTQGVKGAAVRLTYIDTKGNAQAAIKYTGENGWIAAPFVTTPGTNAILSIKADGYIFNGYATADQDDAPVTTVNEQKVTIGTLLLGQNAYYPRMLMQPNTRIVGWTVDTDSTIANGAAKPSVEAYVQVDDGFYNKTWWSSTKKAYRFAAYAPSGKADSLKIYPTNISYFNEYRLVKNLPKPVPSDVAGEKGISIINAGEVPIYQRDHRIDFILVDKLGKKPVQGGMVKLFGRNDPKSTFGPSDNQGIVSTQFKNVSVENLFVEVSAPGYVTKTQSVTNTESKSSKIQLVFMEAANLIKGVVVVKTADGKEKPLPGAEVFAVGGSNAQTPYSTTAGPGGVFTLAVGKQFSDLTIQATYREEAVSGVSGSFNLNGGNNNVTVIMNGGQSYIGATEKNYKLPQAANTSLKLTLTTFDKYKISTIWGFPIKVESFTALANNYVQVSGEVELSNSKFGPFGIIDPDVRVRFEKVLFKPGTADPTQGEPVNAKIKLNVGILDNLGYYDKAYKPGQTPLYNVRLTALDGGPSGGNFQIERREGSPFGVVYAQAQVIDNSFKFSENLFSYEKGQFFLYDPKQDGQPGIRPFVVAFDSDGSGIKRTNFGLCRKDGKPMTVKLLAFDATSSLEGSRLVGDEIQLNPTLKCMIKDAQPASISVTIGKLVLRNSTVDAKSGDTPLTFALAGSWSVEIRNWSLDYKKGGFYSTEGVVKTGKVDVPISLFNLRADFLKIEAAPTSKLSLAGLTDLAVNGQAFFGYDAATGSDMKGHWSVVVVPSGKGGSAAKLGPNSGLPGLDKGLDFETISLLDNGEDVLTFGAGSKSVDFFGGVVQVRPKTIETGKDYFAFDAGMSTKIPNAPKDVQMRFTYSRPAGQQKVALKTTIPAEYVIDTKGQIAFTAGDEVSKDGGQKKAFYFANGVMAIRGMAEEPGKLKLGDPSHNAMLLVHSVKNGFTHITHDRDLDLNNESVLLSLTNKLLEEDTWKAKPLAIDMGDKTFQSMYCHQRVNGTQWELLKFSGIPGGFDGLDPTEQNRIAFTAYGEIKAENQKFKPKGIDSGNGKVGKDGDKIGASGVGTPFGNLELVYDMSEKRFTGTLQVPGLAIGEEGMSAMGTAQVRFDPKGFYFVLGGMVKDVPIIVPVDLKGGVMVGWYASDDIGEAKEILFAYSHRKALPCAFKAGFKGFFCIGEVPIPVIGSYKSELEVPGVGGYKVAMDAYVDGYLFGNYDGGVLTWGSGLGVSSHAYAYGKVLVVSASGETYMSGSADANMTLQSGQVAIDLTMNMSAGFAVSLTVDPPGTMLDATVPVSADFCLTLKGHAAYKRGDGFSLKPDVDCKFEKCPSGCIVAENP</sequence>